<keyword evidence="2" id="KW-1185">Reference proteome</keyword>
<dbReference type="RefSeq" id="WP_250929975.1">
    <property type="nucleotide sequence ID" value="NZ_JAMQBK010000044.1"/>
</dbReference>
<name>A0ABT0U722_9BACT</name>
<accession>A0ABT0U722</accession>
<comment type="caution">
    <text evidence="1">The sequence shown here is derived from an EMBL/GenBank/DDBJ whole genome shotgun (WGS) entry which is preliminary data.</text>
</comment>
<organism evidence="1 2">
    <name type="scientific">Aporhodopirellula aestuarii</name>
    <dbReference type="NCBI Taxonomy" id="2950107"/>
    <lineage>
        <taxon>Bacteria</taxon>
        <taxon>Pseudomonadati</taxon>
        <taxon>Planctomycetota</taxon>
        <taxon>Planctomycetia</taxon>
        <taxon>Pirellulales</taxon>
        <taxon>Pirellulaceae</taxon>
        <taxon>Aporhodopirellula</taxon>
    </lineage>
</organism>
<evidence type="ECO:0000313" key="2">
    <source>
        <dbReference type="Proteomes" id="UP001202961"/>
    </source>
</evidence>
<protein>
    <submittedName>
        <fullName evidence="1">Uncharacterized protein</fullName>
    </submittedName>
</protein>
<reference evidence="1 2" key="1">
    <citation type="journal article" date="2022" name="Syst. Appl. Microbiol.">
        <title>Rhodopirellula aestuarii sp. nov., a novel member of the genus Rhodopirellula isolated from brackish sediments collected in the Tagus River estuary, Portugal.</title>
        <authorList>
            <person name="Vitorino I.R."/>
            <person name="Klimek D."/>
            <person name="Calusinska M."/>
            <person name="Lobo-da-Cunha A."/>
            <person name="Vasconcelos V."/>
            <person name="Lage O.M."/>
        </authorList>
    </citation>
    <scope>NUCLEOTIDE SEQUENCE [LARGE SCALE GENOMIC DNA]</scope>
    <source>
        <strain evidence="1 2">ICT_H3.1</strain>
    </source>
</reference>
<dbReference type="Proteomes" id="UP001202961">
    <property type="component" value="Unassembled WGS sequence"/>
</dbReference>
<proteinExistence type="predicted"/>
<dbReference type="PROSITE" id="PS51257">
    <property type="entry name" value="PROKAR_LIPOPROTEIN"/>
    <property type="match status" value="1"/>
</dbReference>
<sequence>MTRFDLHSTTGNSLLPAMFSAVMLVAVGCDQSGTSRREDRETGPIDVSVVPEMLVGAQYRGRTGGDQYDDMIWRFDEMHFRIVAGRAGLPADLVRSLLPADATGYRIEGRWSVEDEVLTVSELAVDGKPVAQSPRTLQTMCTPVIRIHADKHQYMFARGTAESAWRQGDIPPWPPGTTSVSGSVIFDKQKEGWLSVGYHGIVEESDSIGDGATLNWEPDDSGYGSAQTTTFAPRFCRLQLNGSQPATVRGMALPPGVYLFYAKWKPSDLRVSEEKIVVEFTRWRLQGRFAAQWVVASQRPVSGLEFDLAATEFGELRVHAPASEPFQSAFLLPWSEPDVEPPPIDADQAWQMSRWAGHQVRIEAGKGLFPLVPAGRYRVFLVEHDVPVEDDDTVVKYRVSHDEVVMVRKDAVVGVTF</sequence>
<evidence type="ECO:0000313" key="1">
    <source>
        <dbReference type="EMBL" id="MCM2372340.1"/>
    </source>
</evidence>
<gene>
    <name evidence="1" type="ORF">NB063_17165</name>
</gene>
<dbReference type="EMBL" id="JAMQBK010000044">
    <property type="protein sequence ID" value="MCM2372340.1"/>
    <property type="molecule type" value="Genomic_DNA"/>
</dbReference>